<organism evidence="10">
    <name type="scientific">Graminella nigrifrons</name>
    <name type="common">Blackfaced leafhopper</name>
    <dbReference type="NCBI Taxonomy" id="30127"/>
    <lineage>
        <taxon>Eukaryota</taxon>
        <taxon>Metazoa</taxon>
        <taxon>Ecdysozoa</taxon>
        <taxon>Arthropoda</taxon>
        <taxon>Hexapoda</taxon>
        <taxon>Insecta</taxon>
        <taxon>Pterygota</taxon>
        <taxon>Neoptera</taxon>
        <taxon>Paraneoptera</taxon>
        <taxon>Hemiptera</taxon>
        <taxon>Auchenorrhyncha</taxon>
        <taxon>Membracoidea</taxon>
        <taxon>Cicadellidae</taxon>
        <taxon>Deltocephalinae</taxon>
        <taxon>Deltocephalini</taxon>
        <taxon>Graminella</taxon>
    </lineage>
</organism>
<dbReference type="Pfam" id="PF01097">
    <property type="entry name" value="Defensin_2"/>
    <property type="match status" value="1"/>
</dbReference>
<keyword evidence="5" id="KW-0929">Antimicrobial</keyword>
<dbReference type="GO" id="GO:0005615">
    <property type="term" value="C:extracellular space"/>
    <property type="evidence" value="ECO:0007669"/>
    <property type="project" value="TreeGrafter"/>
</dbReference>
<dbReference type="InterPro" id="IPR001542">
    <property type="entry name" value="Defensin_invertebrate/fungal"/>
</dbReference>
<name>A0A0A7DVN9_GRANI</name>
<dbReference type="AlphaFoldDB" id="A0A0A7DVN9"/>
<dbReference type="InterPro" id="IPR036574">
    <property type="entry name" value="Scorpion_toxin-like_sf"/>
</dbReference>
<keyword evidence="3" id="KW-0399">Innate immunity</keyword>
<dbReference type="PANTHER" id="PTHR13645:SF0">
    <property type="entry name" value="DEFENSIN"/>
    <property type="match status" value="1"/>
</dbReference>
<evidence type="ECO:0000256" key="8">
    <source>
        <dbReference type="SAM" id="SignalP"/>
    </source>
</evidence>
<keyword evidence="7" id="KW-1015">Disulfide bond</keyword>
<dbReference type="SMART" id="SM00505">
    <property type="entry name" value="Knot1"/>
    <property type="match status" value="1"/>
</dbReference>
<keyword evidence="2" id="KW-0964">Secreted</keyword>
<evidence type="ECO:0000256" key="5">
    <source>
        <dbReference type="ARBA" id="ARBA00022940"/>
    </source>
</evidence>
<dbReference type="Gene3D" id="3.30.30.10">
    <property type="entry name" value="Knottin, scorpion toxin-like"/>
    <property type="match status" value="1"/>
</dbReference>
<feature type="chain" id="PRO_5002027640" evidence="8">
    <location>
        <begin position="36"/>
        <end position="105"/>
    </location>
</feature>
<accession>A0A0A7DVN9</accession>
<comment type="subcellular location">
    <subcellularLocation>
        <location evidence="1">Secreted</location>
    </subcellularLocation>
</comment>
<evidence type="ECO:0000256" key="7">
    <source>
        <dbReference type="ARBA" id="ARBA00023157"/>
    </source>
</evidence>
<evidence type="ECO:0000256" key="6">
    <source>
        <dbReference type="ARBA" id="ARBA00023022"/>
    </source>
</evidence>
<protein>
    <submittedName>
        <fullName evidence="10">Defensin</fullName>
    </submittedName>
</protein>
<keyword evidence="6" id="KW-0044">Antibiotic</keyword>
<feature type="domain" description="Invertebrate defensins family profile" evidence="9">
    <location>
        <begin position="60"/>
        <end position="105"/>
    </location>
</feature>
<proteinExistence type="evidence at transcript level"/>
<feature type="non-terminal residue" evidence="10">
    <location>
        <position position="1"/>
    </location>
</feature>
<keyword evidence="8" id="KW-0732">Signal</keyword>
<evidence type="ECO:0000256" key="3">
    <source>
        <dbReference type="ARBA" id="ARBA00022588"/>
    </source>
</evidence>
<feature type="signal peptide" evidence="8">
    <location>
        <begin position="1"/>
        <end position="35"/>
    </location>
</feature>
<keyword evidence="5" id="KW-0211">Defensin</keyword>
<dbReference type="EMBL" id="KF986384">
    <property type="protein sequence ID" value="AIY24634.1"/>
    <property type="molecule type" value="mRNA"/>
</dbReference>
<sequence>PADQLSVTSSQLCSANMSPSLSVCLCLLLATAVLAAPADQFDEDQNSEVTGPRLGVRMPRATCDLLSFSINGNSLNHSACAAHCLALNRGFRGGRCRDGVCHCRR</sequence>
<dbReference type="PROSITE" id="PS51378">
    <property type="entry name" value="INVERT_DEFENSINS"/>
    <property type="match status" value="1"/>
</dbReference>
<dbReference type="SUPFAM" id="SSF57095">
    <property type="entry name" value="Scorpion toxin-like"/>
    <property type="match status" value="1"/>
</dbReference>
<evidence type="ECO:0000259" key="9">
    <source>
        <dbReference type="PROSITE" id="PS51378"/>
    </source>
</evidence>
<feature type="non-terminal residue" evidence="10">
    <location>
        <position position="105"/>
    </location>
</feature>
<evidence type="ECO:0000256" key="2">
    <source>
        <dbReference type="ARBA" id="ARBA00022525"/>
    </source>
</evidence>
<dbReference type="PANTHER" id="PTHR13645">
    <property type="entry name" value="DEFENSIN"/>
    <property type="match status" value="1"/>
</dbReference>
<dbReference type="CDD" id="cd21806">
    <property type="entry name" value="DEFL_defensin-like"/>
    <property type="match status" value="1"/>
</dbReference>
<evidence type="ECO:0000256" key="1">
    <source>
        <dbReference type="ARBA" id="ARBA00004613"/>
    </source>
</evidence>
<keyword evidence="4" id="KW-0391">Immunity</keyword>
<reference evidence="10" key="1">
    <citation type="submission" date="2013-12" db="EMBL/GenBank/DDBJ databases">
        <title>Differential expression of immune response transcripts in Graminella nigrifrons against Maize fine streak virus challenge.</title>
        <authorList>
            <person name="Chen Y."/>
            <person name="Michel A.P."/>
            <person name="Redinbaugh M.G."/>
        </authorList>
    </citation>
    <scope>NUCLEOTIDE SEQUENCE</scope>
</reference>
<evidence type="ECO:0000313" key="10">
    <source>
        <dbReference type="EMBL" id="AIY24634.1"/>
    </source>
</evidence>
<dbReference type="GO" id="GO:0045087">
    <property type="term" value="P:innate immune response"/>
    <property type="evidence" value="ECO:0007669"/>
    <property type="project" value="UniProtKB-KW"/>
</dbReference>
<dbReference type="GO" id="GO:0006959">
    <property type="term" value="P:humoral immune response"/>
    <property type="evidence" value="ECO:0007669"/>
    <property type="project" value="TreeGrafter"/>
</dbReference>
<dbReference type="GO" id="GO:0042742">
    <property type="term" value="P:defense response to bacterium"/>
    <property type="evidence" value="ECO:0007669"/>
    <property type="project" value="UniProtKB-KW"/>
</dbReference>
<dbReference type="InterPro" id="IPR003614">
    <property type="entry name" value="Knottins"/>
</dbReference>
<evidence type="ECO:0000256" key="4">
    <source>
        <dbReference type="ARBA" id="ARBA00022859"/>
    </source>
</evidence>